<dbReference type="EMBL" id="LUCM01007605">
    <property type="protein sequence ID" value="KAA0189645.1"/>
    <property type="molecule type" value="Genomic_DNA"/>
</dbReference>
<keyword evidence="2" id="KW-1185">Reference proteome</keyword>
<evidence type="ECO:0000313" key="2">
    <source>
        <dbReference type="Proteomes" id="UP000728185"/>
    </source>
</evidence>
<evidence type="ECO:0000313" key="1">
    <source>
        <dbReference type="EMBL" id="KAA0189645.1"/>
    </source>
</evidence>
<proteinExistence type="predicted"/>
<organism evidence="1 2">
    <name type="scientific">Fasciolopsis buskii</name>
    <dbReference type="NCBI Taxonomy" id="27845"/>
    <lineage>
        <taxon>Eukaryota</taxon>
        <taxon>Metazoa</taxon>
        <taxon>Spiralia</taxon>
        <taxon>Lophotrochozoa</taxon>
        <taxon>Platyhelminthes</taxon>
        <taxon>Trematoda</taxon>
        <taxon>Digenea</taxon>
        <taxon>Plagiorchiida</taxon>
        <taxon>Echinostomata</taxon>
        <taxon>Echinostomatoidea</taxon>
        <taxon>Fasciolidae</taxon>
        <taxon>Fasciolopsis</taxon>
    </lineage>
</organism>
<reference evidence="1" key="1">
    <citation type="submission" date="2019-05" db="EMBL/GenBank/DDBJ databases">
        <title>Annotation for the trematode Fasciolopsis buski.</title>
        <authorList>
            <person name="Choi Y.-J."/>
        </authorList>
    </citation>
    <scope>NUCLEOTIDE SEQUENCE</scope>
    <source>
        <strain evidence="1">HT</strain>
        <tissue evidence="1">Whole worm</tissue>
    </source>
</reference>
<comment type="caution">
    <text evidence="1">The sequence shown here is derived from an EMBL/GenBank/DDBJ whole genome shotgun (WGS) entry which is preliminary data.</text>
</comment>
<accession>A0A8E0VI64</accession>
<name>A0A8E0VI64_9TREM</name>
<gene>
    <name evidence="1" type="ORF">FBUS_03037</name>
</gene>
<protein>
    <submittedName>
        <fullName evidence="1">Uncharacterized protein</fullName>
    </submittedName>
</protein>
<sequence>MAKIPPGLRSLLPSAQSTRAIWDNPDWDPVNISDCAEWMLSTKGSLLFRNSKINFSCFIHFLLSER</sequence>
<dbReference type="Proteomes" id="UP000728185">
    <property type="component" value="Unassembled WGS sequence"/>
</dbReference>
<dbReference type="AlphaFoldDB" id="A0A8E0VI64"/>